<dbReference type="HOGENOM" id="CLU_2024056_0_0_5"/>
<organism evidence="1 2">
    <name type="scientific">Sinorhizobium fredii (strain NBRC 101917 / NGR234)</name>
    <dbReference type="NCBI Taxonomy" id="394"/>
    <lineage>
        <taxon>Bacteria</taxon>
        <taxon>Pseudomonadati</taxon>
        <taxon>Pseudomonadota</taxon>
        <taxon>Alphaproteobacteria</taxon>
        <taxon>Hyphomicrobiales</taxon>
        <taxon>Rhizobiaceae</taxon>
        <taxon>Sinorhizobium/Ensifer group</taxon>
        <taxon>Sinorhizobium</taxon>
    </lineage>
</organism>
<proteinExistence type="predicted"/>
<dbReference type="AlphaFoldDB" id="C3MFE9"/>
<dbReference type="EMBL" id="CP001389">
    <property type="protein sequence ID" value="ACP26006.1"/>
    <property type="molecule type" value="Genomic_DNA"/>
</dbReference>
<dbReference type="KEGG" id="rhi:NGR_c22460"/>
<protein>
    <submittedName>
        <fullName evidence="1">Uncharacterized protein</fullName>
    </submittedName>
</protein>
<dbReference type="eggNOG" id="ENOG5033E6Y">
    <property type="taxonomic scope" value="Bacteria"/>
</dbReference>
<evidence type="ECO:0000313" key="2">
    <source>
        <dbReference type="Proteomes" id="UP000001054"/>
    </source>
</evidence>
<sequence>MQQFCQGARLQRGARMLVLLDELHDLVGEFVGRLWPSGARQQAGNAVAFERGLGLIVGWPRQTEKRGGIGLVDAILLDVTQHLVLHLHEIERIEEGGLTKPGCTDGFGPRIECSELAQSLTFGLVGHGITSS</sequence>
<reference evidence="1 2" key="1">
    <citation type="journal article" date="2009" name="Appl. Environ. Microbiol.">
        <title>Rhizobium sp. strain NGR234 possesses a remarkable number of secretion systems.</title>
        <authorList>
            <person name="Schmeisser C."/>
            <person name="Liesegang H."/>
            <person name="Krysciak D."/>
            <person name="Bakkou N."/>
            <person name="Le Quere A."/>
            <person name="Wollherr A."/>
            <person name="Heinemeyer I."/>
            <person name="Morgenstern B."/>
            <person name="Pommerening-Roeser A."/>
            <person name="Flores M."/>
            <person name="Palacios R."/>
            <person name="Brenner S."/>
            <person name="Gottschalk G."/>
            <person name="Schmitz R.A."/>
            <person name="Broughton W.J."/>
            <person name="Perret X."/>
            <person name="Strittmatter A.W."/>
            <person name="Streit W.R."/>
        </authorList>
    </citation>
    <scope>NUCLEOTIDE SEQUENCE [LARGE SCALE GENOMIC DNA]</scope>
    <source>
        <strain evidence="2">NBRC 101917 / NGR234</strain>
    </source>
</reference>
<keyword evidence="2" id="KW-1185">Reference proteome</keyword>
<accession>C3MFE9</accession>
<name>C3MFE9_SINFN</name>
<evidence type="ECO:0000313" key="1">
    <source>
        <dbReference type="EMBL" id="ACP26006.1"/>
    </source>
</evidence>
<gene>
    <name evidence="1" type="ordered locus">NGR_c22460</name>
</gene>
<dbReference type="Proteomes" id="UP000001054">
    <property type="component" value="Chromosome"/>
</dbReference>